<dbReference type="SFLD" id="SFLDG01071">
    <property type="entry name" value="tRNA_wybutosine-synthesizing"/>
    <property type="match status" value="1"/>
</dbReference>
<dbReference type="SUPFAM" id="SSF102114">
    <property type="entry name" value="Radical SAM enzymes"/>
    <property type="match status" value="1"/>
</dbReference>
<keyword evidence="11" id="KW-0411">Iron-sulfur</keyword>
<dbReference type="SUPFAM" id="SSF52218">
    <property type="entry name" value="Flavoproteins"/>
    <property type="match status" value="1"/>
</dbReference>
<dbReference type="GO" id="GO:0010181">
    <property type="term" value="F:FMN binding"/>
    <property type="evidence" value="ECO:0007669"/>
    <property type="project" value="InterPro"/>
</dbReference>
<dbReference type="InParanoid" id="S7W738"/>
<dbReference type="AlphaFoldDB" id="S7W738"/>
<dbReference type="Gene3D" id="3.40.50.360">
    <property type="match status" value="1"/>
</dbReference>
<keyword evidence="7" id="KW-0819">tRNA processing</keyword>
<keyword evidence="10" id="KW-0408">Iron</keyword>
<dbReference type="Gene3D" id="3.20.20.70">
    <property type="entry name" value="Aldolase class I"/>
    <property type="match status" value="1"/>
</dbReference>
<dbReference type="InterPro" id="IPR058240">
    <property type="entry name" value="rSAM_sf"/>
</dbReference>
<evidence type="ECO:0000256" key="1">
    <source>
        <dbReference type="ARBA" id="ARBA00001966"/>
    </source>
</evidence>
<dbReference type="GO" id="GO:0046872">
    <property type="term" value="F:metal ion binding"/>
    <property type="evidence" value="ECO:0007669"/>
    <property type="project" value="UniProtKB-KW"/>
</dbReference>
<dbReference type="PANTHER" id="PTHR13930">
    <property type="entry name" value="S-ADENOSYL-L-METHIONINE-DEPENDENT TRNA 4-DEMETHYLWYOSINE SYNTHASE"/>
    <property type="match status" value="1"/>
</dbReference>
<dbReference type="InterPro" id="IPR001094">
    <property type="entry name" value="Flavdoxin-like"/>
</dbReference>
<comment type="function">
    <text evidence="13">Probable component of the wybutosine biosynthesis pathway. Wybutosine is a hyper modified guanosine with a tricyclic base found at the 3'-position adjacent to the anticodon of eukaryotic phenylalanine tRNA. Catalyzes the condensation of N-methylguanine with 2 carbon atoms from pyruvate to form the tricyclic 4-demethylwyosine, an intermediate in wybutosine biosynthesis.</text>
</comment>
<dbReference type="Pfam" id="PF08608">
    <property type="entry name" value="Wyosine_form"/>
    <property type="match status" value="1"/>
</dbReference>
<name>S7W738_SPRLO</name>
<comment type="caution">
    <text evidence="20">The sequence shown here is derived from an EMBL/GenBank/DDBJ whole genome shotgun (WGS) entry which is preliminary data.</text>
</comment>
<feature type="domain" description="Radical SAM core" evidence="19">
    <location>
        <begin position="228"/>
        <end position="477"/>
    </location>
</feature>
<accession>S7W738</accession>
<comment type="cofactor">
    <cofactor evidence="1">
        <name>[4Fe-4S] cluster</name>
        <dbReference type="ChEBI" id="CHEBI:49883"/>
    </cofactor>
</comment>
<proteinExistence type="inferred from homology"/>
<dbReference type="Proteomes" id="UP000014978">
    <property type="component" value="Unassembled WGS sequence"/>
</dbReference>
<evidence type="ECO:0000256" key="17">
    <source>
        <dbReference type="SAM" id="MobiDB-lite"/>
    </source>
</evidence>
<dbReference type="SFLD" id="SFLDS00029">
    <property type="entry name" value="Radical_SAM"/>
    <property type="match status" value="1"/>
</dbReference>
<evidence type="ECO:0000256" key="5">
    <source>
        <dbReference type="ARBA" id="ARBA00022485"/>
    </source>
</evidence>
<dbReference type="OrthoDB" id="271553at2759"/>
<sequence>MLKILYATETNRSFSYATNLSVHLTQHNIDHSISCLSEYTIDNLKEESHVVIIVSTFFEGMPPRNGKQFYDDILDMKNDFRVGRGVFGHLKYSVFGLGSRAYKELFNVVAREMDRALYELGGKRIIKTEYGDEYENMDNYFDSWMKKFTKNYVEEIFDGENEEYGNILDDIEDLGAGNNSKEMATPSLKRALTKQGYKIVGTHSGVKLCRWTKSMLKGRGGCYKNSFYNIESHRCMEMTPSLACANKCIFCWRHYTNPVGTEWRWEVDNPKLIFGRALEEHRKMVMQMRTAPGVLEHRYKEGLDVKHCALSLVGEPIMYPYINEFVDMLHSNSISSFLVTNAQFPEQLKSLKTVTQLYLSIDAPTKEALYKIDRPLHKDYWSRFTECIKILKDRKERTVFRLTLIKNYNNDDIIHYTTLINLGQPDFIEIKGVTFCGYTESTPMKMDNVPYHEDVQEFSKKLLKEINNQNENTTNIDINPEYDIAAEHKHTCSVLIAKTIFKKNNKWHTHIDFNKFHELIKSNEEFSAIDYSIETPEWTLPGAKEEGFNPVETRHKRNKNKAK</sequence>
<dbReference type="InterPro" id="IPR007197">
    <property type="entry name" value="rSAM"/>
</dbReference>
<dbReference type="FunFam" id="3.20.20.70:FF:000196">
    <property type="entry name" value="S-adenosyl-L-methionine-dependent tRNA 4-demethylwyosine synthase"/>
    <property type="match status" value="1"/>
</dbReference>
<reference evidence="21" key="1">
    <citation type="journal article" date="2013" name="PLoS Genet.">
        <title>The genome of Spraguea lophii and the basis of host-microsporidian interactions.</title>
        <authorList>
            <person name="Campbell S.E."/>
            <person name="Williams T.A."/>
            <person name="Yousuf A."/>
            <person name="Soanes D.M."/>
            <person name="Paszkiewicz K.H."/>
            <person name="Williams B.A.P."/>
        </authorList>
    </citation>
    <scope>NUCLEOTIDE SEQUENCE [LARGE SCALE GENOMIC DNA]</scope>
    <source>
        <strain evidence="21">42_110</strain>
    </source>
</reference>
<dbReference type="GO" id="GO:0031591">
    <property type="term" value="P:wybutosine biosynthetic process"/>
    <property type="evidence" value="ECO:0007669"/>
    <property type="project" value="EnsemblFungi"/>
</dbReference>
<evidence type="ECO:0000256" key="8">
    <source>
        <dbReference type="ARBA" id="ARBA00022723"/>
    </source>
</evidence>
<evidence type="ECO:0000256" key="6">
    <source>
        <dbReference type="ARBA" id="ARBA00022691"/>
    </source>
</evidence>
<evidence type="ECO:0000256" key="9">
    <source>
        <dbReference type="ARBA" id="ARBA00022741"/>
    </source>
</evidence>
<keyword evidence="8" id="KW-0479">Metal-binding</keyword>
<dbReference type="OMA" id="HRCLQMT"/>
<evidence type="ECO:0000259" key="18">
    <source>
        <dbReference type="PROSITE" id="PS50902"/>
    </source>
</evidence>
<comment type="catalytic activity">
    <reaction evidence="14">
        <text>N(1)-methylguanosine(37) in tRNA(Phe) + pyruvate + S-adenosyl-L-methionine = 4-demethylwyosine(37) in tRNA(Phe) + 5'-deoxyadenosine + L-methionine + CO2 + H2O</text>
        <dbReference type="Rhea" id="RHEA:36347"/>
        <dbReference type="Rhea" id="RHEA-COMP:10164"/>
        <dbReference type="Rhea" id="RHEA-COMP:10165"/>
        <dbReference type="ChEBI" id="CHEBI:15361"/>
        <dbReference type="ChEBI" id="CHEBI:15377"/>
        <dbReference type="ChEBI" id="CHEBI:16526"/>
        <dbReference type="ChEBI" id="CHEBI:17319"/>
        <dbReference type="ChEBI" id="CHEBI:57844"/>
        <dbReference type="ChEBI" id="CHEBI:59789"/>
        <dbReference type="ChEBI" id="CHEBI:64315"/>
        <dbReference type="ChEBI" id="CHEBI:73542"/>
        <dbReference type="EC" id="4.1.3.44"/>
    </reaction>
</comment>
<dbReference type="PROSITE" id="PS50902">
    <property type="entry name" value="FLAVODOXIN_LIKE"/>
    <property type="match status" value="1"/>
</dbReference>
<dbReference type="CDD" id="cd01335">
    <property type="entry name" value="Radical_SAM"/>
    <property type="match status" value="1"/>
</dbReference>
<dbReference type="HOGENOM" id="CLU_007952_2_0_1"/>
<evidence type="ECO:0000256" key="3">
    <source>
        <dbReference type="ARBA" id="ARBA00010115"/>
    </source>
</evidence>
<evidence type="ECO:0000256" key="4">
    <source>
        <dbReference type="ARBA" id="ARBA00012821"/>
    </source>
</evidence>
<dbReference type="EMBL" id="ATCN01000655">
    <property type="protein sequence ID" value="EPR78621.1"/>
    <property type="molecule type" value="Genomic_DNA"/>
</dbReference>
<evidence type="ECO:0000256" key="15">
    <source>
        <dbReference type="ARBA" id="ARBA00071388"/>
    </source>
</evidence>
<dbReference type="STRING" id="1358809.S7W738"/>
<evidence type="ECO:0000256" key="14">
    <source>
        <dbReference type="ARBA" id="ARBA00049466"/>
    </source>
</evidence>
<dbReference type="InterPro" id="IPR013785">
    <property type="entry name" value="Aldolase_TIM"/>
</dbReference>
<dbReference type="EC" id="4.1.3.44" evidence="4"/>
<dbReference type="Pfam" id="PF04055">
    <property type="entry name" value="Radical_SAM"/>
    <property type="match status" value="1"/>
</dbReference>
<dbReference type="GO" id="GO:0051539">
    <property type="term" value="F:4 iron, 4 sulfur cluster binding"/>
    <property type="evidence" value="ECO:0007669"/>
    <property type="project" value="UniProtKB-KW"/>
</dbReference>
<dbReference type="PANTHER" id="PTHR13930:SF0">
    <property type="entry name" value="S-ADENOSYL-L-METHIONINE-DEPENDENT TRNA 4-DEMETHYLWYOSINE SYNTHASE TYW1-RELATED"/>
    <property type="match status" value="1"/>
</dbReference>
<dbReference type="PROSITE" id="PS51918">
    <property type="entry name" value="RADICAL_SAM"/>
    <property type="match status" value="1"/>
</dbReference>
<comment type="pathway">
    <text evidence="2">tRNA modification; wybutosine-tRNA(Phe) biosynthesis.</text>
</comment>
<gene>
    <name evidence="20" type="ORF">SLOPH_2675</name>
</gene>
<evidence type="ECO:0000256" key="12">
    <source>
        <dbReference type="ARBA" id="ARBA00023239"/>
    </source>
</evidence>
<organism evidence="20 21">
    <name type="scientific">Spraguea lophii (strain 42_110)</name>
    <name type="common">Microsporidian parasite</name>
    <dbReference type="NCBI Taxonomy" id="1358809"/>
    <lineage>
        <taxon>Eukaryota</taxon>
        <taxon>Fungi</taxon>
        <taxon>Fungi incertae sedis</taxon>
        <taxon>Microsporidia</taxon>
        <taxon>Spragueidae</taxon>
        <taxon>Spraguea</taxon>
    </lineage>
</organism>
<evidence type="ECO:0000256" key="11">
    <source>
        <dbReference type="ARBA" id="ARBA00023014"/>
    </source>
</evidence>
<evidence type="ECO:0000313" key="20">
    <source>
        <dbReference type="EMBL" id="EPR78621.1"/>
    </source>
</evidence>
<dbReference type="PRINTS" id="PR00369">
    <property type="entry name" value="FLAVODOXIN"/>
</dbReference>
<feature type="compositionally biased region" description="Basic residues" evidence="17">
    <location>
        <begin position="554"/>
        <end position="563"/>
    </location>
</feature>
<dbReference type="UniPathway" id="UPA00375"/>
<evidence type="ECO:0000256" key="2">
    <source>
        <dbReference type="ARBA" id="ARBA00004797"/>
    </source>
</evidence>
<feature type="region of interest" description="Disordered" evidence="17">
    <location>
        <begin position="542"/>
        <end position="563"/>
    </location>
</feature>
<dbReference type="InterPro" id="IPR013917">
    <property type="entry name" value="tRNA_wybutosine-synth"/>
</dbReference>
<dbReference type="InterPro" id="IPR008254">
    <property type="entry name" value="Flavodoxin/NO_synth"/>
</dbReference>
<keyword evidence="9" id="KW-0547">Nucleotide-binding</keyword>
<keyword evidence="12" id="KW-0456">Lyase</keyword>
<dbReference type="SFLD" id="SFLDF00284">
    <property type="entry name" value="tRNA_wybutosine-synthesizing"/>
    <property type="match status" value="1"/>
</dbReference>
<dbReference type="InterPro" id="IPR034556">
    <property type="entry name" value="tRNA_wybutosine-synthase"/>
</dbReference>
<dbReference type="InterPro" id="IPR029039">
    <property type="entry name" value="Flavoprotein-like_sf"/>
</dbReference>
<evidence type="ECO:0000256" key="7">
    <source>
        <dbReference type="ARBA" id="ARBA00022694"/>
    </source>
</evidence>
<keyword evidence="5" id="KW-0004">4Fe-4S</keyword>
<evidence type="ECO:0000256" key="13">
    <source>
        <dbReference type="ARBA" id="ARBA00025368"/>
    </source>
</evidence>
<dbReference type="Pfam" id="PF00258">
    <property type="entry name" value="Flavodoxin_1"/>
    <property type="match status" value="1"/>
</dbReference>
<dbReference type="VEuPathDB" id="MicrosporidiaDB:SLOPH_2675"/>
<feature type="domain" description="Flavodoxin-like" evidence="18">
    <location>
        <begin position="2"/>
        <end position="149"/>
    </location>
</feature>
<keyword evidence="21" id="KW-1185">Reference proteome</keyword>
<dbReference type="FunCoup" id="S7W738">
    <property type="interactions" value="106"/>
</dbReference>
<keyword evidence="6" id="KW-0949">S-adenosyl-L-methionine</keyword>
<dbReference type="GO" id="GO:1904047">
    <property type="term" value="F:S-adenosyl-L-methionine binding"/>
    <property type="evidence" value="ECO:0007669"/>
    <property type="project" value="EnsemblFungi"/>
</dbReference>
<evidence type="ECO:0000259" key="19">
    <source>
        <dbReference type="PROSITE" id="PS51918"/>
    </source>
</evidence>
<protein>
    <recommendedName>
        <fullName evidence="15">S-adenosyl-L-methionine-dependent tRNA 4-demethylwyosine synthase</fullName>
        <ecNumber evidence="4">4.1.3.44</ecNumber>
    </recommendedName>
    <alternativeName>
        <fullName evidence="16">tRNA wybutosine-synthesizing protein 1</fullName>
    </alternativeName>
</protein>
<evidence type="ECO:0000256" key="10">
    <source>
        <dbReference type="ARBA" id="ARBA00023004"/>
    </source>
</evidence>
<evidence type="ECO:0000313" key="21">
    <source>
        <dbReference type="Proteomes" id="UP000014978"/>
    </source>
</evidence>
<comment type="similarity">
    <text evidence="3">Belongs to the TYW1 family.</text>
</comment>
<dbReference type="GO" id="GO:0102521">
    <property type="term" value="F:tRNA-4-demethylwyosine synthase activity"/>
    <property type="evidence" value="ECO:0007669"/>
    <property type="project" value="UniProtKB-EC"/>
</dbReference>
<evidence type="ECO:0000256" key="16">
    <source>
        <dbReference type="ARBA" id="ARBA00077859"/>
    </source>
</evidence>